<evidence type="ECO:0000256" key="3">
    <source>
        <dbReference type="ARBA" id="ARBA00022679"/>
    </source>
</evidence>
<dbReference type="AlphaFoldDB" id="A0A8B8P6F2"/>
<evidence type="ECO:0000256" key="1">
    <source>
        <dbReference type="ARBA" id="ARBA00008941"/>
    </source>
</evidence>
<evidence type="ECO:0000313" key="11">
    <source>
        <dbReference type="RefSeq" id="XP_030530199.1"/>
    </source>
</evidence>
<keyword evidence="4" id="KW-0677">Repeat</keyword>
<dbReference type="EC" id="2.7.1.67" evidence="2"/>
<dbReference type="FunFam" id="3.10.20.90:FF:000307">
    <property type="entry name" value="Phosphatidylinositol 4-kinase gamma 4"/>
    <property type="match status" value="1"/>
</dbReference>
<dbReference type="Proteomes" id="UP000827889">
    <property type="component" value="Chromosome 9"/>
</dbReference>
<dbReference type="InterPro" id="IPR029071">
    <property type="entry name" value="Ubiquitin-like_domsf"/>
</dbReference>
<dbReference type="PANTHER" id="PTHR45800">
    <property type="entry name" value="PHOSPHATIDYLINOSITOL 4-KINASE GAMMA"/>
    <property type="match status" value="1"/>
</dbReference>
<feature type="domain" description="Ubiquitin-like" evidence="8">
    <location>
        <begin position="32"/>
        <end position="105"/>
    </location>
</feature>
<evidence type="ECO:0000256" key="6">
    <source>
        <dbReference type="ARBA" id="ARBA00022777"/>
    </source>
</evidence>
<dbReference type="KEGG" id="rarg:115740762"/>
<keyword evidence="7" id="KW-0067">ATP-binding</keyword>
<dbReference type="SUPFAM" id="SSF56112">
    <property type="entry name" value="Protein kinase-like (PK-like)"/>
    <property type="match status" value="1"/>
</dbReference>
<dbReference type="PANTHER" id="PTHR45800:SF5">
    <property type="entry name" value="PHOSPHATIDYLINOSITOL 4-KINASE GAMMA 2"/>
    <property type="match status" value="1"/>
</dbReference>
<name>A0A8B8P6F2_9MYRT</name>
<proteinExistence type="inferred from homology"/>
<evidence type="ECO:0000256" key="2">
    <source>
        <dbReference type="ARBA" id="ARBA00012169"/>
    </source>
</evidence>
<dbReference type="GO" id="GO:0004430">
    <property type="term" value="F:1-phosphatidylinositol 4-kinase activity"/>
    <property type="evidence" value="ECO:0007669"/>
    <property type="project" value="UniProtKB-EC"/>
</dbReference>
<dbReference type="Pfam" id="PF00454">
    <property type="entry name" value="PI3_PI4_kinase"/>
    <property type="match status" value="1"/>
</dbReference>
<dbReference type="SUPFAM" id="SSF54236">
    <property type="entry name" value="Ubiquitin-like"/>
    <property type="match status" value="2"/>
</dbReference>
<dbReference type="InterPro" id="IPR000626">
    <property type="entry name" value="Ubiquitin-like_dom"/>
</dbReference>
<dbReference type="PROSITE" id="PS50053">
    <property type="entry name" value="UBIQUITIN_2"/>
    <property type="match status" value="2"/>
</dbReference>
<keyword evidence="10" id="KW-1185">Reference proteome</keyword>
<sequence>MSVAVVALSPVWDGSISFPGYSHNRADSGSSESILIYLTVGGSMIPMRVLESDSIASVKLRIQTCKGFVVKKQKLVFGGRELARQDSLVKDYGVAGGNVLHLVLKLSDLLVISVRTVSGKEFEFHVDRHRNVAYLKHRIAKKGKGFVDLESQELFCNGEKLENQKLINDISNNRDAVIHLLVQKSAKVRAKPIEKDFELSVEAAKPNVTTNGDKSSGELAVVAGEPPQLGRNFSLEPIIVNPRVTLPSVIRNMIKASFDGLESGHSPIRSSEGTGGAYFMQDSFGAKLVSVFKPIDEEPNAVNNPQGLPVSSDGEGLKRGTRVGEGALREVAAYILDHPRSGPRILTGEVMGFAGVPPTTMVRCLHEGFNHPDGYEGTTKNTKTGSLQMFMDNYGSCEDMGPRAFPVEEVHKISVLDIRTANADRHSGNILISKDKEGQTVLIPIDHGYCLPESFEDCTFDWLYWPQAHQPYSPDTVDYIKSLNPEKDIALLKFYGWDISPKCARTLRLSTMLLKKGVERGLTPFAIGNIMCRETVNKVSLIEEMVREAEDCLLPEMSEAAFLKTVSLIMDSRLDELVK</sequence>
<dbReference type="Gene3D" id="3.10.20.90">
    <property type="entry name" value="Phosphatidylinositol 3-kinase Catalytic Subunit, Chain A, domain 1"/>
    <property type="match status" value="2"/>
</dbReference>
<gene>
    <name evidence="11" type="primary">LOC115740762</name>
</gene>
<accession>A0A8B8P6F2</accession>
<evidence type="ECO:0000256" key="5">
    <source>
        <dbReference type="ARBA" id="ARBA00022741"/>
    </source>
</evidence>
<evidence type="ECO:0000259" key="9">
    <source>
        <dbReference type="PROSITE" id="PS50290"/>
    </source>
</evidence>
<keyword evidence="6" id="KW-0418">Kinase</keyword>
<comment type="similarity">
    <text evidence="1">Belongs to the PI3/PI4-kinase family. Type II PI4K subfamily.</text>
</comment>
<protein>
    <recommendedName>
        <fullName evidence="2">1-phosphatidylinositol 4-kinase</fullName>
        <ecNumber evidence="2">2.7.1.67</ecNumber>
    </recommendedName>
</protein>
<evidence type="ECO:0000313" key="10">
    <source>
        <dbReference type="Proteomes" id="UP000827889"/>
    </source>
</evidence>
<dbReference type="InterPro" id="IPR000403">
    <property type="entry name" value="PI3/4_kinase_cat_dom"/>
</dbReference>
<feature type="domain" description="PI3K/PI4K catalytic" evidence="9">
    <location>
        <begin position="264"/>
        <end position="561"/>
    </location>
</feature>
<evidence type="ECO:0000256" key="7">
    <source>
        <dbReference type="ARBA" id="ARBA00022840"/>
    </source>
</evidence>
<dbReference type="RefSeq" id="XP_030530199.1">
    <property type="nucleotide sequence ID" value="XM_030674339.2"/>
</dbReference>
<reference evidence="11" key="1">
    <citation type="submission" date="2025-08" db="UniProtKB">
        <authorList>
            <consortium name="RefSeq"/>
        </authorList>
    </citation>
    <scope>IDENTIFICATION</scope>
    <source>
        <tissue evidence="11">Leaf</tissue>
    </source>
</reference>
<organism evidence="10 11">
    <name type="scientific">Rhodamnia argentea</name>
    <dbReference type="NCBI Taxonomy" id="178133"/>
    <lineage>
        <taxon>Eukaryota</taxon>
        <taxon>Viridiplantae</taxon>
        <taxon>Streptophyta</taxon>
        <taxon>Embryophyta</taxon>
        <taxon>Tracheophyta</taxon>
        <taxon>Spermatophyta</taxon>
        <taxon>Magnoliopsida</taxon>
        <taxon>eudicotyledons</taxon>
        <taxon>Gunneridae</taxon>
        <taxon>Pentapetalae</taxon>
        <taxon>rosids</taxon>
        <taxon>malvids</taxon>
        <taxon>Myrtales</taxon>
        <taxon>Myrtaceae</taxon>
        <taxon>Myrtoideae</taxon>
        <taxon>Myrteae</taxon>
        <taxon>Australasian group</taxon>
        <taxon>Rhodamnia</taxon>
    </lineage>
</organism>
<evidence type="ECO:0000259" key="8">
    <source>
        <dbReference type="PROSITE" id="PS50053"/>
    </source>
</evidence>
<dbReference type="GeneID" id="115740762"/>
<keyword evidence="5" id="KW-0547">Nucleotide-binding</keyword>
<dbReference type="SMART" id="SM00213">
    <property type="entry name" value="UBQ"/>
    <property type="match status" value="2"/>
</dbReference>
<dbReference type="InterPro" id="IPR044571">
    <property type="entry name" value="P4KG1-8"/>
</dbReference>
<dbReference type="GO" id="GO:0005524">
    <property type="term" value="F:ATP binding"/>
    <property type="evidence" value="ECO:0007669"/>
    <property type="project" value="UniProtKB-KW"/>
</dbReference>
<feature type="domain" description="Ubiquitin-like" evidence="8">
    <location>
        <begin position="110"/>
        <end position="187"/>
    </location>
</feature>
<evidence type="ECO:0000256" key="4">
    <source>
        <dbReference type="ARBA" id="ARBA00022737"/>
    </source>
</evidence>
<dbReference type="CDD" id="cd17039">
    <property type="entry name" value="Ubl_ubiquitin_like"/>
    <property type="match status" value="1"/>
</dbReference>
<dbReference type="Pfam" id="PF00240">
    <property type="entry name" value="ubiquitin"/>
    <property type="match status" value="2"/>
</dbReference>
<keyword evidence="3" id="KW-0808">Transferase</keyword>
<dbReference type="InterPro" id="IPR011009">
    <property type="entry name" value="Kinase-like_dom_sf"/>
</dbReference>
<dbReference type="PROSITE" id="PS50290">
    <property type="entry name" value="PI3_4_KINASE_3"/>
    <property type="match status" value="1"/>
</dbReference>
<dbReference type="OrthoDB" id="5839at2759"/>